<protein>
    <recommendedName>
        <fullName evidence="2">GTP-binding protein 10</fullName>
    </recommendedName>
</protein>
<dbReference type="Pfam" id="PF01926">
    <property type="entry name" value="MMR_HSR1"/>
    <property type="match status" value="1"/>
</dbReference>
<dbReference type="Gene3D" id="3.40.50.300">
    <property type="entry name" value="P-loop containing nucleotide triphosphate hydrolases"/>
    <property type="match status" value="1"/>
</dbReference>
<dbReference type="SUPFAM" id="SSF52540">
    <property type="entry name" value="P-loop containing nucleoside triphosphate hydrolases"/>
    <property type="match status" value="1"/>
</dbReference>
<evidence type="ECO:0000256" key="2">
    <source>
        <dbReference type="ARBA" id="ARBA00039729"/>
    </source>
</evidence>
<comment type="caution">
    <text evidence="4">The sequence shown here is derived from an EMBL/GenBank/DDBJ whole genome shotgun (WGS) entry which is preliminary data.</text>
</comment>
<gene>
    <name evidence="4" type="primary">Gtpbp10</name>
    <name evidence="4" type="ORF">IRECYA_R07201</name>
</gene>
<keyword evidence="5" id="KW-1185">Reference proteome</keyword>
<feature type="non-terminal residue" evidence="4">
    <location>
        <position position="213"/>
    </location>
</feature>
<dbReference type="Proteomes" id="UP000530962">
    <property type="component" value="Unassembled WGS sequence"/>
</dbReference>
<evidence type="ECO:0000313" key="5">
    <source>
        <dbReference type="Proteomes" id="UP000530962"/>
    </source>
</evidence>
<proteinExistence type="predicted"/>
<accession>A0A7K9QMW3</accession>
<evidence type="ECO:0000256" key="1">
    <source>
        <dbReference type="ARBA" id="ARBA00022741"/>
    </source>
</evidence>
<organism evidence="4 5">
    <name type="scientific">Irena cyanogastra</name>
    <name type="common">Philippine fairy-bluebird</name>
    <dbReference type="NCBI Taxonomy" id="175120"/>
    <lineage>
        <taxon>Eukaryota</taxon>
        <taxon>Metazoa</taxon>
        <taxon>Chordata</taxon>
        <taxon>Craniata</taxon>
        <taxon>Vertebrata</taxon>
        <taxon>Euteleostomi</taxon>
        <taxon>Archelosauria</taxon>
        <taxon>Archosauria</taxon>
        <taxon>Dinosauria</taxon>
        <taxon>Saurischia</taxon>
        <taxon>Theropoda</taxon>
        <taxon>Coelurosauria</taxon>
        <taxon>Aves</taxon>
        <taxon>Neognathae</taxon>
        <taxon>Neoaves</taxon>
        <taxon>Telluraves</taxon>
        <taxon>Australaves</taxon>
        <taxon>Passeriformes</taxon>
        <taxon>Corvoidea</taxon>
        <taxon>Irenidae</taxon>
        <taxon>Irena</taxon>
    </lineage>
</organism>
<dbReference type="PROSITE" id="PS51710">
    <property type="entry name" value="G_OBG"/>
    <property type="match status" value="1"/>
</dbReference>
<feature type="non-terminal residue" evidence="4">
    <location>
        <position position="1"/>
    </location>
</feature>
<dbReference type="PRINTS" id="PR00326">
    <property type="entry name" value="GTP1OBG"/>
</dbReference>
<dbReference type="InterPro" id="IPR031167">
    <property type="entry name" value="G_OBG"/>
</dbReference>
<dbReference type="GO" id="GO:0003924">
    <property type="term" value="F:GTPase activity"/>
    <property type="evidence" value="ECO:0007669"/>
    <property type="project" value="InterPro"/>
</dbReference>
<dbReference type="GO" id="GO:0005525">
    <property type="term" value="F:GTP binding"/>
    <property type="evidence" value="ECO:0007669"/>
    <property type="project" value="InterPro"/>
</dbReference>
<dbReference type="AlphaFoldDB" id="A0A7K9QMW3"/>
<reference evidence="4 5" key="1">
    <citation type="submission" date="2019-09" db="EMBL/GenBank/DDBJ databases">
        <title>Bird 10,000 Genomes (B10K) Project - Family phase.</title>
        <authorList>
            <person name="Zhang G."/>
        </authorList>
    </citation>
    <scope>NUCLEOTIDE SEQUENCE [LARGE SCALE GENOMIC DNA]</scope>
    <source>
        <strain evidence="4">B10K-DU-001-26</strain>
        <tissue evidence="4">Muscle</tissue>
    </source>
</reference>
<dbReference type="InterPro" id="IPR006073">
    <property type="entry name" value="GTP-bd"/>
</dbReference>
<keyword evidence="1" id="KW-0547">Nucleotide-binding</keyword>
<dbReference type="CDD" id="cd01898">
    <property type="entry name" value="Obg"/>
    <property type="match status" value="1"/>
</dbReference>
<evidence type="ECO:0000259" key="3">
    <source>
        <dbReference type="PROSITE" id="PS51710"/>
    </source>
</evidence>
<dbReference type="InterPro" id="IPR027417">
    <property type="entry name" value="P-loop_NTPase"/>
</dbReference>
<dbReference type="PANTHER" id="PTHR11702:SF43">
    <property type="entry name" value="GTP-BINDING PROTEIN 10"/>
    <property type="match status" value="1"/>
</dbReference>
<sequence length="213" mass="24195">FPNAGKSSLLSKISHAKPEIANYASCYFYLEEANFLQVACTESSGLIADLPGLIEGAHANKGMGHKFLKHIERTKQLLLVVDISGFQLSIKTQFRTAFETILLLTKELELYKEELVTKPALLAINKMDLPCAKDNLDELMTQLENPQDFFHLLEEEMIPENTLEFREVIPISTYTGEGIEELKTCLRKSIDEQAEQVNEEYRKNKLLLLQTSK</sequence>
<name>A0A7K9QMW3_IRECY</name>
<dbReference type="InterPro" id="IPR045086">
    <property type="entry name" value="OBG_GTPase"/>
</dbReference>
<evidence type="ECO:0000313" key="4">
    <source>
        <dbReference type="EMBL" id="NXI12915.1"/>
    </source>
</evidence>
<dbReference type="EMBL" id="VWZV01008309">
    <property type="protein sequence ID" value="NXI12915.1"/>
    <property type="molecule type" value="Genomic_DNA"/>
</dbReference>
<dbReference type="GO" id="GO:0005739">
    <property type="term" value="C:mitochondrion"/>
    <property type="evidence" value="ECO:0007669"/>
    <property type="project" value="TreeGrafter"/>
</dbReference>
<dbReference type="PANTHER" id="PTHR11702">
    <property type="entry name" value="DEVELOPMENTALLY REGULATED GTP-BINDING PROTEIN-RELATED"/>
    <property type="match status" value="1"/>
</dbReference>
<feature type="domain" description="OBG-type G" evidence="3">
    <location>
        <begin position="1"/>
        <end position="191"/>
    </location>
</feature>